<protein>
    <submittedName>
        <fullName evidence="2">U62 family protease subunit TldE</fullName>
    </submittedName>
</protein>
<dbReference type="GO" id="GO:0008237">
    <property type="term" value="F:metallopeptidase activity"/>
    <property type="evidence" value="ECO:0007669"/>
    <property type="project" value="InterPro"/>
</dbReference>
<dbReference type="Proteomes" id="UP000197679">
    <property type="component" value="Chromosome"/>
</dbReference>
<evidence type="ECO:0000313" key="3">
    <source>
        <dbReference type="Proteomes" id="UP000197679"/>
    </source>
</evidence>
<dbReference type="AlphaFoldDB" id="A0A218NP71"/>
<dbReference type="OrthoDB" id="84520at2157"/>
<organism evidence="2 3">
    <name type="scientific">Candidatus Mancarchaeum acidiphilum</name>
    <dbReference type="NCBI Taxonomy" id="1920749"/>
    <lineage>
        <taxon>Archaea</taxon>
        <taxon>Candidatus Micrarchaeota</taxon>
        <taxon>Candidatus Mancarchaeum</taxon>
    </lineage>
</organism>
<keyword evidence="2" id="KW-0378">Hydrolase</keyword>
<dbReference type="EMBL" id="CP019964">
    <property type="protein sequence ID" value="ASI14270.1"/>
    <property type="molecule type" value="Genomic_DNA"/>
</dbReference>
<dbReference type="InterPro" id="IPR045569">
    <property type="entry name" value="Metalloprtase-TldD/E_C"/>
</dbReference>
<dbReference type="PANTHER" id="PTHR43666:SF1">
    <property type="entry name" value="CONSERVED PROTEIN"/>
    <property type="match status" value="1"/>
</dbReference>
<dbReference type="InterPro" id="IPR035068">
    <property type="entry name" value="TldD/PmbA_N"/>
</dbReference>
<evidence type="ECO:0000259" key="1">
    <source>
        <dbReference type="Pfam" id="PF19289"/>
    </source>
</evidence>
<dbReference type="KEGG" id="marh:Mia14_1003"/>
<feature type="domain" description="Metalloprotease TldD/E C-terminal" evidence="1">
    <location>
        <begin position="217"/>
        <end position="445"/>
    </location>
</feature>
<keyword evidence="3" id="KW-1185">Reference proteome</keyword>
<proteinExistence type="predicted"/>
<dbReference type="PANTHER" id="PTHR43666">
    <property type="entry name" value="TLDD PROTEIN"/>
    <property type="match status" value="1"/>
</dbReference>
<gene>
    <name evidence="2" type="ORF">Mia14_1003</name>
</gene>
<name>A0A218NP71_9ARCH</name>
<dbReference type="Pfam" id="PF19289">
    <property type="entry name" value="PmbA_TldD_3rd"/>
    <property type="match status" value="1"/>
</dbReference>
<dbReference type="Gene3D" id="3.30.2290.10">
    <property type="entry name" value="PmbA/TldD superfamily"/>
    <property type="match status" value="1"/>
</dbReference>
<dbReference type="SUPFAM" id="SSF111283">
    <property type="entry name" value="Putative modulator of DNA gyrase, PmbA/TldD"/>
    <property type="match status" value="1"/>
</dbReference>
<keyword evidence="2" id="KW-0645">Protease</keyword>
<evidence type="ECO:0000313" key="2">
    <source>
        <dbReference type="EMBL" id="ASI14270.1"/>
    </source>
</evidence>
<accession>A0A218NP71</accession>
<sequence>MMPKDILYYSNKLKFDDILVDIVSGEATYLKIANSKIDSVVNDNSTNGSLFLSKSKKLISEDLPDVSDKSVKSTLKKAAKTIGKLSPKNDYYGIAEGPFNYKGRGKPDAKISGFQIKDVVDVAEQIISELDYKDVKDIAGMVTLEKLKDSLMTNKDVNANSSTAYIKVTAHITTKEGFSYQETAAFSKYSEINIKKFCDNLYYTVSQIKTKGKIKSDTYDLIYKPSSASNLLQEVTAAATMSEIENGSFLKGRLEHKVADENVSIIDSGIAKGMISSSCYDDEGYPTKDNSVIENGILKTYLYNWSEAKKHNTESTGNAGLIESEPNTLIFKHKNPKKSLDSLISEIDKGILVTNTWYTRFDNHSTGDFSTVPRDLAIYIEKGEPKFAISQIKGTQTVGIRVNDNIIRMLKNIESASKSPVQAISWDAEEPALVPDILVKDVKVTTV</sequence>
<dbReference type="InterPro" id="IPR036059">
    <property type="entry name" value="TldD/PmbA_sf"/>
</dbReference>
<reference evidence="2 3" key="1">
    <citation type="journal article" date="2017" name="Nat. Commun.">
        <title>'ARMAN' archaea depend on association with euryarchaeal host in culture and in situ.</title>
        <authorList>
            <person name="Golyshina O."/>
            <person name="Toshchakov S."/>
            <person name="Makarova K."/>
            <person name="Gavrilov S."/>
            <person name="Korzhenkov A."/>
            <person name="La Cono V."/>
            <person name="Arcadi E."/>
            <person name="Nechitaylo T."/>
            <person name="Ferrer M."/>
            <person name="Kublanov I."/>
            <person name="Wolf Y."/>
            <person name="Yakimov M."/>
            <person name="Golyshin P."/>
            <person name="Slesarev A."/>
            <person name="Kozyavkin S."/>
        </authorList>
    </citation>
    <scope>NUCLEOTIDE SEQUENCE [LARGE SCALE GENOMIC DNA]</scope>
    <source>
        <strain evidence="2 3">Mia14</strain>
    </source>
</reference>
<dbReference type="GO" id="GO:0006508">
    <property type="term" value="P:proteolysis"/>
    <property type="evidence" value="ECO:0007669"/>
    <property type="project" value="UniProtKB-KW"/>
</dbReference>